<evidence type="ECO:0000313" key="1">
    <source>
        <dbReference type="EMBL" id="KAK3358140.1"/>
    </source>
</evidence>
<keyword evidence="2" id="KW-1185">Reference proteome</keyword>
<gene>
    <name evidence="1" type="ORF">B0T25DRAFT_580072</name>
</gene>
<dbReference type="EMBL" id="JAUIQD010000003">
    <property type="protein sequence ID" value="KAK3358140.1"/>
    <property type="molecule type" value="Genomic_DNA"/>
</dbReference>
<comment type="caution">
    <text evidence="1">The sequence shown here is derived from an EMBL/GenBank/DDBJ whole genome shotgun (WGS) entry which is preliminary data.</text>
</comment>
<reference evidence="1" key="2">
    <citation type="submission" date="2023-06" db="EMBL/GenBank/DDBJ databases">
        <authorList>
            <consortium name="Lawrence Berkeley National Laboratory"/>
            <person name="Haridas S."/>
            <person name="Hensen N."/>
            <person name="Bonometti L."/>
            <person name="Westerberg I."/>
            <person name="Brannstrom I.O."/>
            <person name="Guillou S."/>
            <person name="Cros-Aarteil S."/>
            <person name="Calhoun S."/>
            <person name="Kuo A."/>
            <person name="Mondo S."/>
            <person name="Pangilinan J."/>
            <person name="Riley R."/>
            <person name="Labutti K."/>
            <person name="Andreopoulos B."/>
            <person name="Lipzen A."/>
            <person name="Chen C."/>
            <person name="Yanf M."/>
            <person name="Daum C."/>
            <person name="Ng V."/>
            <person name="Clum A."/>
            <person name="Steindorff A."/>
            <person name="Ohm R."/>
            <person name="Martin F."/>
            <person name="Silar P."/>
            <person name="Natvig D."/>
            <person name="Lalanne C."/>
            <person name="Gautier V."/>
            <person name="Ament-Velasquez S.L."/>
            <person name="Kruys A."/>
            <person name="Hutchinson M.I."/>
            <person name="Powell A.J."/>
            <person name="Barry K."/>
            <person name="Miller A.N."/>
            <person name="Grigoriev I.V."/>
            <person name="Debuchy R."/>
            <person name="Gladieux P."/>
            <person name="Thoren M.H."/>
            <person name="Johannesson H."/>
        </authorList>
    </citation>
    <scope>NUCLEOTIDE SEQUENCE</scope>
    <source>
        <strain evidence="1">CBS 955.72</strain>
    </source>
</reference>
<proteinExistence type="predicted"/>
<dbReference type="AlphaFoldDB" id="A0AAJ0HNI1"/>
<evidence type="ECO:0000313" key="2">
    <source>
        <dbReference type="Proteomes" id="UP001275084"/>
    </source>
</evidence>
<dbReference type="Proteomes" id="UP001275084">
    <property type="component" value="Unassembled WGS sequence"/>
</dbReference>
<accession>A0AAJ0HNI1</accession>
<name>A0AAJ0HNI1_9PEZI</name>
<organism evidence="1 2">
    <name type="scientific">Lasiosphaeria hispida</name>
    <dbReference type="NCBI Taxonomy" id="260671"/>
    <lineage>
        <taxon>Eukaryota</taxon>
        <taxon>Fungi</taxon>
        <taxon>Dikarya</taxon>
        <taxon>Ascomycota</taxon>
        <taxon>Pezizomycotina</taxon>
        <taxon>Sordariomycetes</taxon>
        <taxon>Sordariomycetidae</taxon>
        <taxon>Sordariales</taxon>
        <taxon>Lasiosphaeriaceae</taxon>
        <taxon>Lasiosphaeria</taxon>
    </lineage>
</organism>
<reference evidence="1" key="1">
    <citation type="journal article" date="2023" name="Mol. Phylogenet. Evol.">
        <title>Genome-scale phylogeny and comparative genomics of the fungal order Sordariales.</title>
        <authorList>
            <person name="Hensen N."/>
            <person name="Bonometti L."/>
            <person name="Westerberg I."/>
            <person name="Brannstrom I.O."/>
            <person name="Guillou S."/>
            <person name="Cros-Aarteil S."/>
            <person name="Calhoun S."/>
            <person name="Haridas S."/>
            <person name="Kuo A."/>
            <person name="Mondo S."/>
            <person name="Pangilinan J."/>
            <person name="Riley R."/>
            <person name="LaButti K."/>
            <person name="Andreopoulos B."/>
            <person name="Lipzen A."/>
            <person name="Chen C."/>
            <person name="Yan M."/>
            <person name="Daum C."/>
            <person name="Ng V."/>
            <person name="Clum A."/>
            <person name="Steindorff A."/>
            <person name="Ohm R.A."/>
            <person name="Martin F."/>
            <person name="Silar P."/>
            <person name="Natvig D.O."/>
            <person name="Lalanne C."/>
            <person name="Gautier V."/>
            <person name="Ament-Velasquez S.L."/>
            <person name="Kruys A."/>
            <person name="Hutchinson M.I."/>
            <person name="Powell A.J."/>
            <person name="Barry K."/>
            <person name="Miller A.N."/>
            <person name="Grigoriev I.V."/>
            <person name="Debuchy R."/>
            <person name="Gladieux P."/>
            <person name="Hiltunen Thoren M."/>
            <person name="Johannesson H."/>
        </authorList>
    </citation>
    <scope>NUCLEOTIDE SEQUENCE</scope>
    <source>
        <strain evidence="1">CBS 955.72</strain>
    </source>
</reference>
<sequence length="336" mass="37862">MDAIKDEPGKYASHGFKLTHGLRVGRRVQVPNLSPSYITNHPDTMLLLPPSASTGHWTLQQRVGKTAELIGAYRFRKPAGTVQRELEVPETRNGSLEVVNSHTALVVHKQWFLLLGLGRYGTREDAGVLQTTGIRRDLGGEVAKIRIFKPIIPSSNRPRRPFREADNRSISRDGILAQALQTPWGGWTMQLPTKPIRGITGSLLSLGRQRGSFSQLTSISFVPHTACQIFGSGVLQKEEVLSLHTFFWLAHGFLPTNAFVNGKEVVIVHRRWPPLPLRPLDETPQDLERLSLIGKTLKYEPVIQDRVRMGRHWFLARDLELAVLAFLRLEWGSWDT</sequence>
<protein>
    <submittedName>
        <fullName evidence="1">Uncharacterized protein</fullName>
    </submittedName>
</protein>